<dbReference type="OrthoDB" id="67155at2759"/>
<proteinExistence type="predicted"/>
<dbReference type="Pfam" id="PF04727">
    <property type="entry name" value="ELMO_CED12"/>
    <property type="match status" value="1"/>
</dbReference>
<dbReference type="RefSeq" id="XP_067692235.1">
    <property type="nucleotide sequence ID" value="XM_067835669.1"/>
</dbReference>
<keyword evidence="1" id="KW-0472">Membrane</keyword>
<dbReference type="PANTHER" id="PTHR12771">
    <property type="entry name" value="ENGULFMENT AND CELL MOTILITY"/>
    <property type="match status" value="1"/>
</dbReference>
<dbReference type="InterPro" id="IPR050868">
    <property type="entry name" value="ELMO_domain-containing"/>
</dbReference>
<name>A0A836GQ43_LEIEN</name>
<gene>
    <name evidence="3" type="ORF">CUR178_03954</name>
</gene>
<accession>A0A836GQ43</accession>
<keyword evidence="1" id="KW-0812">Transmembrane</keyword>
<dbReference type="GeneID" id="94171179"/>
<organism evidence="3 4">
    <name type="scientific">Leishmania enriettii</name>
    <dbReference type="NCBI Taxonomy" id="5663"/>
    <lineage>
        <taxon>Eukaryota</taxon>
        <taxon>Discoba</taxon>
        <taxon>Euglenozoa</taxon>
        <taxon>Kinetoplastea</taxon>
        <taxon>Metakinetoplastina</taxon>
        <taxon>Trypanosomatida</taxon>
        <taxon>Trypanosomatidae</taxon>
        <taxon>Leishmaniinae</taxon>
        <taxon>Leishmania</taxon>
    </lineage>
</organism>
<feature type="domain" description="ELMO" evidence="2">
    <location>
        <begin position="203"/>
        <end position="408"/>
    </location>
</feature>
<evidence type="ECO:0000259" key="2">
    <source>
        <dbReference type="PROSITE" id="PS51335"/>
    </source>
</evidence>
<protein>
    <recommendedName>
        <fullName evidence="2">ELMO domain-containing protein</fullName>
    </recommendedName>
</protein>
<dbReference type="EMBL" id="JAFHKP010000026">
    <property type="protein sequence ID" value="KAG5476769.1"/>
    <property type="molecule type" value="Genomic_DNA"/>
</dbReference>
<comment type="caution">
    <text evidence="3">The sequence shown here is derived from an EMBL/GenBank/DDBJ whole genome shotgun (WGS) entry which is preliminary data.</text>
</comment>
<sequence length="418" mass="44755">MAAPSVVSAFFSPPLPTSSSRKATIIAAAVTAAAVLGAGVYFAVRSSGGAGRGGGGRRAFRSEGAILEPRQAVVEALEAIRGGRCTTCGELVFFLRGPPSSPVSPAARLGVLGAAAATATKRLPPSNAHCLRVPVPVVHYVQESYMPAVSRQLAKARHPQQSSSATPALQVEYSLFAQMVAADVSLRALGVERSTPFDKENRSHVNLLQQLWMATGKPASAYSPLGPQWGIIGFQGTDPVTDLRGGGVLALRQLVHFAQVHNAAFRQMLAYNERVQREGKHSWYLLAVVSIQLTAQLMLEQDHPLHVPHLELLYDTLRLGAAGDATAKAVSRRALAAQKGVTLSSTSAADTAAFWDSCTSACSAEAGMFALHHALLLHFNECWTRDEPHVMEYNTYMPARVFSTFFTEKWADRTLTAP</sequence>
<keyword evidence="1" id="KW-1133">Transmembrane helix</keyword>
<dbReference type="AlphaFoldDB" id="A0A836GQ43"/>
<reference evidence="3 4" key="1">
    <citation type="submission" date="2021-02" db="EMBL/GenBank/DDBJ databases">
        <title>Leishmania (Mundinia) enrietti genome sequencing and assembly.</title>
        <authorList>
            <person name="Almutairi H."/>
            <person name="Gatherer D."/>
        </authorList>
    </citation>
    <scope>NUCLEOTIDE SEQUENCE [LARGE SCALE GENOMIC DNA]</scope>
    <source>
        <strain evidence="3">CUR178</strain>
    </source>
</reference>
<evidence type="ECO:0000256" key="1">
    <source>
        <dbReference type="SAM" id="Phobius"/>
    </source>
</evidence>
<feature type="transmembrane region" description="Helical" evidence="1">
    <location>
        <begin position="23"/>
        <end position="44"/>
    </location>
</feature>
<evidence type="ECO:0000313" key="3">
    <source>
        <dbReference type="EMBL" id="KAG5476769.1"/>
    </source>
</evidence>
<dbReference type="Proteomes" id="UP000674179">
    <property type="component" value="Chromosome 26"/>
</dbReference>
<dbReference type="InterPro" id="IPR006816">
    <property type="entry name" value="ELMO_dom"/>
</dbReference>
<dbReference type="PROSITE" id="PS51335">
    <property type="entry name" value="ELMO"/>
    <property type="match status" value="1"/>
</dbReference>
<keyword evidence="4" id="KW-1185">Reference proteome</keyword>
<dbReference type="PANTHER" id="PTHR12771:SF51">
    <property type="entry name" value="LD01482P"/>
    <property type="match status" value="1"/>
</dbReference>
<dbReference type="KEGG" id="lenr:94171179"/>
<evidence type="ECO:0000313" key="4">
    <source>
        <dbReference type="Proteomes" id="UP000674179"/>
    </source>
</evidence>